<organism evidence="2">
    <name type="scientific">marine sediment metagenome</name>
    <dbReference type="NCBI Taxonomy" id="412755"/>
    <lineage>
        <taxon>unclassified sequences</taxon>
        <taxon>metagenomes</taxon>
        <taxon>ecological metagenomes</taxon>
    </lineage>
</organism>
<proteinExistence type="predicted"/>
<evidence type="ECO:0000313" key="2">
    <source>
        <dbReference type="EMBL" id="KKL80408.1"/>
    </source>
</evidence>
<comment type="caution">
    <text evidence="2">The sequence shown here is derived from an EMBL/GenBank/DDBJ whole genome shotgun (WGS) entry which is preliminary data.</text>
</comment>
<gene>
    <name evidence="2" type="ORF">LCGC14_2005010</name>
</gene>
<dbReference type="EMBL" id="LAZR01022861">
    <property type="protein sequence ID" value="KKL80408.1"/>
    <property type="molecule type" value="Genomic_DNA"/>
</dbReference>
<feature type="domain" description="PD-(D/E)XK endonuclease-like" evidence="1">
    <location>
        <begin position="92"/>
        <end position="255"/>
    </location>
</feature>
<dbReference type="Pfam" id="PF12705">
    <property type="entry name" value="PDDEXK_1"/>
    <property type="match status" value="2"/>
</dbReference>
<name>A0A0F9F243_9ZZZZ</name>
<evidence type="ECO:0000259" key="1">
    <source>
        <dbReference type="Pfam" id="PF12705"/>
    </source>
</evidence>
<dbReference type="InterPro" id="IPR038726">
    <property type="entry name" value="PDDEXK_AddAB-type"/>
</dbReference>
<dbReference type="InterPro" id="IPR011604">
    <property type="entry name" value="PDDEXK-like_dom_sf"/>
</dbReference>
<reference evidence="2" key="1">
    <citation type="journal article" date="2015" name="Nature">
        <title>Complex archaea that bridge the gap between prokaryotes and eukaryotes.</title>
        <authorList>
            <person name="Spang A."/>
            <person name="Saw J.H."/>
            <person name="Jorgensen S.L."/>
            <person name="Zaremba-Niedzwiedzka K."/>
            <person name="Martijn J."/>
            <person name="Lind A.E."/>
            <person name="van Eijk R."/>
            <person name="Schleper C."/>
            <person name="Guy L."/>
            <person name="Ettema T.J."/>
        </authorList>
    </citation>
    <scope>NUCLEOTIDE SEQUENCE</scope>
</reference>
<dbReference type="AlphaFoldDB" id="A0A0F9F243"/>
<feature type="non-terminal residue" evidence="2">
    <location>
        <position position="260"/>
    </location>
</feature>
<sequence length="260" mass="30074">MKVYTNSALKTYRLCPRKYYYAYECRIEMIDPSSRIAMDKGTEIHRAIQGKLAGLTIEELDIDLVTYPEILVLFQYYETDGIDLIEGEKQLHMVIPNQNVILAGKLDGIVKTSNDEINLLEIKTSRFKLTEDEDVLAKWDIDRQLGMYSLLARSNGIEHTGIIVDYLRTPSLKCKKDESDEDFLQRINENVAENLDTYYGKISIQRTVEQDEECLEETLQEIRMIKSCMSHGIWTRTGEACNEYHKLCPFTSLCRSETDV</sequence>
<feature type="domain" description="PD-(D/E)XK endonuclease-like" evidence="1">
    <location>
        <begin position="7"/>
        <end position="49"/>
    </location>
</feature>
<dbReference type="Gene3D" id="3.90.320.10">
    <property type="match status" value="1"/>
</dbReference>
<protein>
    <recommendedName>
        <fullName evidence="1">PD-(D/E)XK endonuclease-like domain-containing protein</fullName>
    </recommendedName>
</protein>
<accession>A0A0F9F243</accession>